<accession>A0A974BY82</accession>
<dbReference type="PANTHER" id="PTHR21301">
    <property type="entry name" value="REVERSE TRANSCRIPTASE"/>
    <property type="match status" value="1"/>
</dbReference>
<dbReference type="EMBL" id="CM004482">
    <property type="protein sequence ID" value="OCT62877.1"/>
    <property type="molecule type" value="Genomic_DNA"/>
</dbReference>
<dbReference type="Gene3D" id="3.40.1440.10">
    <property type="entry name" value="GIY-YIG endonuclease"/>
    <property type="match status" value="1"/>
</dbReference>
<dbReference type="InterPro" id="IPR035901">
    <property type="entry name" value="GIY-YIG_endonuc_sf"/>
</dbReference>
<gene>
    <name evidence="1" type="ORF">XELAEV_18043970mg</name>
</gene>
<name>A0A974BY82_XENLA</name>
<evidence type="ECO:0000313" key="1">
    <source>
        <dbReference type="EMBL" id="OCT62877.1"/>
    </source>
</evidence>
<dbReference type="AlphaFoldDB" id="A0A974BY82"/>
<reference evidence="2" key="1">
    <citation type="journal article" date="2016" name="Nature">
        <title>Genome evolution in the allotetraploid frog Xenopus laevis.</title>
        <authorList>
            <person name="Session A.M."/>
            <person name="Uno Y."/>
            <person name="Kwon T."/>
            <person name="Chapman J.A."/>
            <person name="Toyoda A."/>
            <person name="Takahashi S."/>
            <person name="Fukui A."/>
            <person name="Hikosaka A."/>
            <person name="Suzuki A."/>
            <person name="Kondo M."/>
            <person name="van Heeringen S.J."/>
            <person name="Quigley I."/>
            <person name="Heinz S."/>
            <person name="Ogino H."/>
            <person name="Ochi H."/>
            <person name="Hellsten U."/>
            <person name="Lyons J.B."/>
            <person name="Simakov O."/>
            <person name="Putnam N."/>
            <person name="Stites J."/>
            <person name="Kuroki Y."/>
            <person name="Tanaka T."/>
            <person name="Michiue T."/>
            <person name="Watanabe M."/>
            <person name="Bogdanovic O."/>
            <person name="Lister R."/>
            <person name="Georgiou G."/>
            <person name="Paranjpe S.S."/>
            <person name="van Kruijsbergen I."/>
            <person name="Shu S."/>
            <person name="Carlson J."/>
            <person name="Kinoshita T."/>
            <person name="Ohta Y."/>
            <person name="Mawaribuchi S."/>
            <person name="Jenkins J."/>
            <person name="Grimwood J."/>
            <person name="Schmutz J."/>
            <person name="Mitros T."/>
            <person name="Mozaffari S.V."/>
            <person name="Suzuki Y."/>
            <person name="Haramoto Y."/>
            <person name="Yamamoto T.S."/>
            <person name="Takagi C."/>
            <person name="Heald R."/>
            <person name="Miller K."/>
            <person name="Haudenschild C."/>
            <person name="Kitzman J."/>
            <person name="Nakayama T."/>
            <person name="Izutsu Y."/>
            <person name="Robert J."/>
            <person name="Fortriede J."/>
            <person name="Burns K."/>
            <person name="Lotay V."/>
            <person name="Karimi K."/>
            <person name="Yasuoka Y."/>
            <person name="Dichmann D.S."/>
            <person name="Flajnik M.F."/>
            <person name="Houston D.W."/>
            <person name="Shendure J."/>
            <person name="DuPasquier L."/>
            <person name="Vize P.D."/>
            <person name="Zorn A.M."/>
            <person name="Ito M."/>
            <person name="Marcotte E.M."/>
            <person name="Wallingford J.B."/>
            <person name="Ito Y."/>
            <person name="Asashima M."/>
            <person name="Ueno N."/>
            <person name="Matsuda Y."/>
            <person name="Veenstra G.J."/>
            <person name="Fujiyama A."/>
            <person name="Harland R.M."/>
            <person name="Taira M."/>
            <person name="Rokhsar D.S."/>
        </authorList>
    </citation>
    <scope>NUCLEOTIDE SEQUENCE [LARGE SCALE GENOMIC DNA]</scope>
    <source>
        <strain evidence="2">J</strain>
    </source>
</reference>
<proteinExistence type="predicted"/>
<dbReference type="Proteomes" id="UP000694892">
    <property type="component" value="Chromosome 9_10L"/>
</dbReference>
<organism evidence="1 2">
    <name type="scientific">Xenopus laevis</name>
    <name type="common">African clawed frog</name>
    <dbReference type="NCBI Taxonomy" id="8355"/>
    <lineage>
        <taxon>Eukaryota</taxon>
        <taxon>Metazoa</taxon>
        <taxon>Chordata</taxon>
        <taxon>Craniata</taxon>
        <taxon>Vertebrata</taxon>
        <taxon>Euteleostomi</taxon>
        <taxon>Amphibia</taxon>
        <taxon>Batrachia</taxon>
        <taxon>Anura</taxon>
        <taxon>Pipoidea</taxon>
        <taxon>Pipidae</taxon>
        <taxon>Xenopodinae</taxon>
        <taxon>Xenopus</taxon>
        <taxon>Xenopus</taxon>
    </lineage>
</organism>
<protein>
    <submittedName>
        <fullName evidence="1">Uncharacterized protein</fullName>
    </submittedName>
</protein>
<sequence length="169" mass="19693">MFPFVSQYSTQSKEIERIVYRYWPLLQKEKTLRSALANPPVFSYIKRQIIKGDTTCHPANGTPVKLKQFATSYIGQPIRAVKTHIKEHKDNIRNYKKGTATDTTVSRHFNTANYNQSPLKWAILEVIRPQNRGGNPKKRILQREAYWIKTFDTLHPKGLNNSWSVKCFL</sequence>
<evidence type="ECO:0000313" key="2">
    <source>
        <dbReference type="Proteomes" id="UP000694892"/>
    </source>
</evidence>
<dbReference type="PANTHER" id="PTHR21301:SF12">
    <property type="match status" value="1"/>
</dbReference>